<organism evidence="3 4">
    <name type="scientific">Apiospora aurea</name>
    <dbReference type="NCBI Taxonomy" id="335848"/>
    <lineage>
        <taxon>Eukaryota</taxon>
        <taxon>Fungi</taxon>
        <taxon>Dikarya</taxon>
        <taxon>Ascomycota</taxon>
        <taxon>Pezizomycotina</taxon>
        <taxon>Sordariomycetes</taxon>
        <taxon>Xylariomycetidae</taxon>
        <taxon>Amphisphaeriales</taxon>
        <taxon>Apiosporaceae</taxon>
        <taxon>Apiospora</taxon>
    </lineage>
</organism>
<dbReference type="GeneID" id="92070038"/>
<evidence type="ECO:0000256" key="1">
    <source>
        <dbReference type="ARBA" id="ARBA00022737"/>
    </source>
</evidence>
<dbReference type="InterPro" id="IPR056884">
    <property type="entry name" value="NPHP3-like_N"/>
</dbReference>
<gene>
    <name evidence="3" type="ORF">PG986_000754</name>
</gene>
<dbReference type="Pfam" id="PF24883">
    <property type="entry name" value="NPHP3_N"/>
    <property type="match status" value="1"/>
</dbReference>
<dbReference type="PANTHER" id="PTHR10039">
    <property type="entry name" value="AMELOGENIN"/>
    <property type="match status" value="1"/>
</dbReference>
<accession>A0ABR1QUX3</accession>
<name>A0ABR1QUX3_9PEZI</name>
<proteinExistence type="predicted"/>
<keyword evidence="4" id="KW-1185">Reference proteome</keyword>
<sequence>METNRRLASLEANILQLLDTLKSHPENFVEQSEIRATSLSSYSEEAKATAWYQRLVQSLYYPRFQSRHDAISIAHSKTFEWMLSDIDVPWKKPWMEFLWHHNSTREHLEAWSGTNRLTTASYFFWAAGDELQRSEEGLMRALLFEILRACPSLNRGIRDDFNASADFSQQPHAQLWTYSNLLRMFDVVMNQEFEAMFCFFIDGLDEYKGNTRGLVELVQKLVSYPSVKICLSSRPWAAFRHAFGEDANVDWHISLEELTKEDIRQYFNGQLNSSIRFSVLGNDDVGYFDIVEQVMLRAEGVFLWVVLAVRSLLEGVDYNDNIADMRRRLDAIPEDLDDFFRKILNDIPEFYRTTIFKSQPNR</sequence>
<dbReference type="RefSeq" id="XP_066705869.1">
    <property type="nucleotide sequence ID" value="XM_066836976.1"/>
</dbReference>
<evidence type="ECO:0000259" key="2">
    <source>
        <dbReference type="Pfam" id="PF24883"/>
    </source>
</evidence>
<dbReference type="PANTHER" id="PTHR10039:SF5">
    <property type="entry name" value="NACHT DOMAIN-CONTAINING PROTEIN"/>
    <property type="match status" value="1"/>
</dbReference>
<feature type="domain" description="Nephrocystin 3-like N-terminal" evidence="2">
    <location>
        <begin position="117"/>
        <end position="234"/>
    </location>
</feature>
<dbReference type="EMBL" id="JAQQWE010000001">
    <property type="protein sequence ID" value="KAK7966477.1"/>
    <property type="molecule type" value="Genomic_DNA"/>
</dbReference>
<reference evidence="3 4" key="1">
    <citation type="submission" date="2023-01" db="EMBL/GenBank/DDBJ databases">
        <title>Analysis of 21 Apiospora genomes using comparative genomics revels a genus with tremendous synthesis potential of carbohydrate active enzymes and secondary metabolites.</title>
        <authorList>
            <person name="Sorensen T."/>
        </authorList>
    </citation>
    <scope>NUCLEOTIDE SEQUENCE [LARGE SCALE GENOMIC DNA]</scope>
    <source>
        <strain evidence="3 4">CBS 24483</strain>
    </source>
</reference>
<evidence type="ECO:0000313" key="3">
    <source>
        <dbReference type="EMBL" id="KAK7966477.1"/>
    </source>
</evidence>
<keyword evidence="1" id="KW-0677">Repeat</keyword>
<protein>
    <recommendedName>
        <fullName evidence="2">Nephrocystin 3-like N-terminal domain-containing protein</fullName>
    </recommendedName>
</protein>
<evidence type="ECO:0000313" key="4">
    <source>
        <dbReference type="Proteomes" id="UP001391051"/>
    </source>
</evidence>
<comment type="caution">
    <text evidence="3">The sequence shown here is derived from an EMBL/GenBank/DDBJ whole genome shotgun (WGS) entry which is preliminary data.</text>
</comment>
<dbReference type="Proteomes" id="UP001391051">
    <property type="component" value="Unassembled WGS sequence"/>
</dbReference>